<feature type="domain" description="Retrovirus-related Pol polyprotein from transposon TNT 1-94-like beta-barrel" evidence="2">
    <location>
        <begin position="12"/>
        <end position="88"/>
    </location>
</feature>
<keyword evidence="3" id="KW-0496">Mitochondrion</keyword>
<protein>
    <submittedName>
        <fullName evidence="3">Uncharacterized protein</fullName>
    </submittedName>
</protein>
<geneLocation type="mitochondrion" evidence="3"/>
<gene>
    <name evidence="3" type="primary">orf140</name>
</gene>
<dbReference type="Pfam" id="PF22936">
    <property type="entry name" value="Pol_BBD"/>
    <property type="match status" value="1"/>
</dbReference>
<dbReference type="Pfam" id="PF13976">
    <property type="entry name" value="gag_pre-integrs"/>
    <property type="match status" value="1"/>
</dbReference>
<accession>A0A4P8PGW9</accession>
<proteinExistence type="predicted"/>
<evidence type="ECO:0000313" key="3">
    <source>
        <dbReference type="EMBL" id="QCQ81934.1"/>
    </source>
</evidence>
<name>A0A4P8PGW9_AMMMO</name>
<evidence type="ECO:0000259" key="1">
    <source>
        <dbReference type="Pfam" id="PF13976"/>
    </source>
</evidence>
<dbReference type="InterPro" id="IPR054722">
    <property type="entry name" value="PolX-like_BBD"/>
</dbReference>
<dbReference type="EMBL" id="MG011535">
    <property type="protein sequence ID" value="QCQ81934.1"/>
    <property type="molecule type" value="Genomic_DNA"/>
</dbReference>
<feature type="domain" description="GAG-pre-integrase" evidence="1">
    <location>
        <begin position="116"/>
        <end position="186"/>
    </location>
</feature>
<dbReference type="InterPro" id="IPR025724">
    <property type="entry name" value="GAG-pre-integrase_dom"/>
</dbReference>
<reference evidence="3" key="1">
    <citation type="journal article" date="2019" name="Plant Syst. Evol.">
        <title>Analyses of mitochondrial genomes of the genus Ammopiptanthus provide new insights into the evolution of legume plants.</title>
        <authorList>
            <person name="Feng L."/>
            <person name="Li N."/>
            <person name="Yang W."/>
            <person name="Li Y."/>
            <person name="Wang C.-M."/>
            <person name="Tong S.-W."/>
            <person name="He J.-X."/>
        </authorList>
    </citation>
    <scope>NUCLEOTIDE SEQUENCE</scope>
</reference>
<evidence type="ECO:0000259" key="2">
    <source>
        <dbReference type="Pfam" id="PF22936"/>
    </source>
</evidence>
<sequence>MCLQGKRKSEKWYLDSGCSRHMTGNKSMFLSLRAKEGGSVTFRDNFQGKIVGIGKIGKHSLPSIDNVLLVEGLKHNLLSISQLCDSGFHVSFNKDSWLVKDVNNDTTLFTVKRQNNLYKVDLEDLSNQNVTCLVSMKDEKWIWHKRLGHANMKLLSKLAKNDLVRGLPKIKFEKDAYCEACQRAKQTAASSGNMRLLFNFLTFILIRNQWNFDSARSLWSNTQ</sequence>
<dbReference type="AlphaFoldDB" id="A0A4P8PGW9"/>
<organism evidence="3">
    <name type="scientific">Ammopiptanthus mongolicus</name>
    <name type="common">Piptanthus mongolicus</name>
    <dbReference type="NCBI Taxonomy" id="126911"/>
    <lineage>
        <taxon>Eukaryota</taxon>
        <taxon>Viridiplantae</taxon>
        <taxon>Streptophyta</taxon>
        <taxon>Embryophyta</taxon>
        <taxon>Tracheophyta</taxon>
        <taxon>Spermatophyta</taxon>
        <taxon>Magnoliopsida</taxon>
        <taxon>eudicotyledons</taxon>
        <taxon>Gunneridae</taxon>
        <taxon>Pentapetalae</taxon>
        <taxon>rosids</taxon>
        <taxon>fabids</taxon>
        <taxon>Fabales</taxon>
        <taxon>Fabaceae</taxon>
        <taxon>Papilionoideae</taxon>
        <taxon>50 kb inversion clade</taxon>
        <taxon>genistoids sensu lato</taxon>
        <taxon>core genistoids</taxon>
        <taxon>Sophoreae</taxon>
        <taxon>Ammopiptanthus</taxon>
    </lineage>
</organism>